<dbReference type="GO" id="GO:0005524">
    <property type="term" value="F:ATP binding"/>
    <property type="evidence" value="ECO:0007669"/>
    <property type="project" value="UniProtKB-KW"/>
</dbReference>
<keyword evidence="5" id="KW-1185">Reference proteome</keyword>
<evidence type="ECO:0000259" key="3">
    <source>
        <dbReference type="Pfam" id="PF25426"/>
    </source>
</evidence>
<feature type="domain" description="Mitochondrial chaperone BCS1-like ATPase lid" evidence="3">
    <location>
        <begin position="66"/>
        <end position="107"/>
    </location>
</feature>
<reference evidence="4 5" key="1">
    <citation type="journal article" date="2012" name="Eukaryot. Cell">
        <title>Genome sequence of the fungus Glarea lozoyensis: the first genome sequence of a species from the Helotiaceae family.</title>
        <authorList>
            <person name="Youssar L."/>
            <person name="Gruening B.A."/>
            <person name="Erxleben A."/>
            <person name="Guenther S."/>
            <person name="Huettel W."/>
        </authorList>
    </citation>
    <scope>NUCLEOTIDE SEQUENCE [LARGE SCALE GENOMIC DNA]</scope>
    <source>
        <strain evidence="5">ATCC 74030 / MF5533</strain>
    </source>
</reference>
<dbReference type="AlphaFoldDB" id="H0EGQ0"/>
<evidence type="ECO:0000256" key="1">
    <source>
        <dbReference type="ARBA" id="ARBA00022741"/>
    </source>
</evidence>
<dbReference type="InterPro" id="IPR057495">
    <property type="entry name" value="AAA_lid_BCS1"/>
</dbReference>
<sequence>MVVDDIRIDVQKLTGLESQAQTVRVTERYKLFSKDPVKTNDSPTSSKATIFPEKRHTLVDQTITEELKTMALKFASHIPDEKFSPAEIQGFLLNRRDDAKKALDEVAGWVEALLKTKKKGKKFFATKLHFLTMASKIKQ</sequence>
<accession>H0EGQ0</accession>
<dbReference type="HOGENOM" id="CLU_1845305_0_0_1"/>
<evidence type="ECO:0000313" key="4">
    <source>
        <dbReference type="EMBL" id="EHL02324.1"/>
    </source>
</evidence>
<dbReference type="OrthoDB" id="10251412at2759"/>
<dbReference type="Proteomes" id="UP000005446">
    <property type="component" value="Unassembled WGS sequence"/>
</dbReference>
<evidence type="ECO:0000313" key="5">
    <source>
        <dbReference type="Proteomes" id="UP000005446"/>
    </source>
</evidence>
<protein>
    <recommendedName>
        <fullName evidence="3">Mitochondrial chaperone BCS1-like ATPase lid domain-containing protein</fullName>
    </recommendedName>
</protein>
<evidence type="ECO:0000256" key="2">
    <source>
        <dbReference type="ARBA" id="ARBA00022840"/>
    </source>
</evidence>
<name>H0EGQ0_GLAL7</name>
<organism evidence="4 5">
    <name type="scientific">Glarea lozoyensis (strain ATCC 74030 / MF5533)</name>
    <dbReference type="NCBI Taxonomy" id="1104152"/>
    <lineage>
        <taxon>Eukaryota</taxon>
        <taxon>Fungi</taxon>
        <taxon>Dikarya</taxon>
        <taxon>Ascomycota</taxon>
        <taxon>Pezizomycotina</taxon>
        <taxon>Leotiomycetes</taxon>
        <taxon>Helotiales</taxon>
        <taxon>Helotiaceae</taxon>
        <taxon>Glarea</taxon>
    </lineage>
</organism>
<keyword evidence="2" id="KW-0067">ATP-binding</keyword>
<dbReference type="Pfam" id="PF25426">
    <property type="entry name" value="AAA_lid_BCS1"/>
    <property type="match status" value="1"/>
</dbReference>
<dbReference type="InParanoid" id="H0EGQ0"/>
<gene>
    <name evidence="4" type="ORF">M7I_1669</name>
</gene>
<comment type="caution">
    <text evidence="4">The sequence shown here is derived from an EMBL/GenBank/DDBJ whole genome shotgun (WGS) entry which is preliminary data.</text>
</comment>
<dbReference type="EMBL" id="AGUE01000028">
    <property type="protein sequence ID" value="EHL02324.1"/>
    <property type="molecule type" value="Genomic_DNA"/>
</dbReference>
<proteinExistence type="predicted"/>
<keyword evidence="1" id="KW-0547">Nucleotide-binding</keyword>